<dbReference type="Gene3D" id="1.10.10.1320">
    <property type="entry name" value="Anti-sigma factor, zinc-finger domain"/>
    <property type="match status" value="1"/>
</dbReference>
<keyword evidence="1" id="KW-0812">Transmembrane</keyword>
<proteinExistence type="predicted"/>
<dbReference type="EMBL" id="FNVA01000007">
    <property type="protein sequence ID" value="SEG60716.1"/>
    <property type="molecule type" value="Genomic_DNA"/>
</dbReference>
<organism evidence="2 3">
    <name type="scientific">Bryocella elongata</name>
    <dbReference type="NCBI Taxonomy" id="863522"/>
    <lineage>
        <taxon>Bacteria</taxon>
        <taxon>Pseudomonadati</taxon>
        <taxon>Acidobacteriota</taxon>
        <taxon>Terriglobia</taxon>
        <taxon>Terriglobales</taxon>
        <taxon>Acidobacteriaceae</taxon>
        <taxon>Bryocella</taxon>
    </lineage>
</organism>
<dbReference type="Gene3D" id="1.25.10.10">
    <property type="entry name" value="Leucine-rich Repeat Variant"/>
    <property type="match status" value="1"/>
</dbReference>
<keyword evidence="3" id="KW-1185">Reference proteome</keyword>
<dbReference type="SUPFAM" id="SSF48371">
    <property type="entry name" value="ARM repeat"/>
    <property type="match status" value="1"/>
</dbReference>
<dbReference type="OrthoDB" id="113002at2"/>
<feature type="transmembrane region" description="Helical" evidence="1">
    <location>
        <begin position="90"/>
        <end position="113"/>
    </location>
</feature>
<sequence>MNCETSQQTMILAHYGELPDEMQLPLEQHLNGCADCRREWNALIALNEELATLPVVEPSPNLLAASRMRLDEALDAIPPRSAGQRFLGHAFRWLGFLQGAPALATLLLGVGFLSGNILNRYQVAHAPRLPSTVVLNGGTGPIASVSGIVQTPNSEVVQVNYNRLVPESVQGSLDDPQIRHLLMLGTTLASSGEVHANSVDLLAKECIAGHDCESSGQPDGIRGTLITSLRSDRNSAVRLKALTGLQPYVADDENVRDAVLDAVLRDHNPDVRAQAISMLTPVHADTSVREVLRSVSTRDVNPAVRNASFQVLQGASDIQ</sequence>
<dbReference type="AlphaFoldDB" id="A0A1H6BKI3"/>
<dbReference type="InterPro" id="IPR016024">
    <property type="entry name" value="ARM-type_fold"/>
</dbReference>
<dbReference type="InterPro" id="IPR041916">
    <property type="entry name" value="Anti_sigma_zinc_sf"/>
</dbReference>
<keyword evidence="1" id="KW-0472">Membrane</keyword>
<reference evidence="2 3" key="1">
    <citation type="submission" date="2016-10" db="EMBL/GenBank/DDBJ databases">
        <authorList>
            <person name="de Groot N.N."/>
        </authorList>
    </citation>
    <scope>NUCLEOTIDE SEQUENCE [LARGE SCALE GENOMIC DNA]</scope>
    <source>
        <strain evidence="2 3">DSM 22489</strain>
    </source>
</reference>
<name>A0A1H6BKI3_9BACT</name>
<gene>
    <name evidence="2" type="ORF">SAMN05421819_3747</name>
</gene>
<dbReference type="InterPro" id="IPR011989">
    <property type="entry name" value="ARM-like"/>
</dbReference>
<dbReference type="RefSeq" id="WP_103934608.1">
    <property type="nucleotide sequence ID" value="NZ_FNVA01000007.1"/>
</dbReference>
<dbReference type="Pfam" id="PF13646">
    <property type="entry name" value="HEAT_2"/>
    <property type="match status" value="1"/>
</dbReference>
<evidence type="ECO:0000256" key="1">
    <source>
        <dbReference type="SAM" id="Phobius"/>
    </source>
</evidence>
<dbReference type="Proteomes" id="UP000236728">
    <property type="component" value="Unassembled WGS sequence"/>
</dbReference>
<evidence type="ECO:0000313" key="3">
    <source>
        <dbReference type="Proteomes" id="UP000236728"/>
    </source>
</evidence>
<evidence type="ECO:0000313" key="2">
    <source>
        <dbReference type="EMBL" id="SEG60716.1"/>
    </source>
</evidence>
<protein>
    <submittedName>
        <fullName evidence="2">HEAT repeat-containing protein</fullName>
    </submittedName>
</protein>
<accession>A0A1H6BKI3</accession>
<keyword evidence="1" id="KW-1133">Transmembrane helix</keyword>